<organism evidence="1 2">
    <name type="scientific">Variovorax boronicumulans</name>
    <dbReference type="NCBI Taxonomy" id="436515"/>
    <lineage>
        <taxon>Bacteria</taxon>
        <taxon>Pseudomonadati</taxon>
        <taxon>Pseudomonadota</taxon>
        <taxon>Betaproteobacteria</taxon>
        <taxon>Burkholderiales</taxon>
        <taxon>Comamonadaceae</taxon>
        <taxon>Variovorax</taxon>
    </lineage>
</organism>
<dbReference type="Proteomes" id="UP000217154">
    <property type="component" value="Chromosome"/>
</dbReference>
<evidence type="ECO:0000313" key="1">
    <source>
        <dbReference type="EMBL" id="ATA55623.1"/>
    </source>
</evidence>
<dbReference type="AlphaFoldDB" id="A0A250DNV4"/>
<dbReference type="KEGG" id="vbo:CKY39_22130"/>
<accession>A0A250DNV4</accession>
<proteinExistence type="predicted"/>
<evidence type="ECO:0000313" key="2">
    <source>
        <dbReference type="Proteomes" id="UP000217154"/>
    </source>
</evidence>
<dbReference type="RefSeq" id="WP_095745972.1">
    <property type="nucleotide sequence ID" value="NZ_CP023284.1"/>
</dbReference>
<sequence length="64" mass="6997">MTDPTLEPWKTWVTLSLQLHGIDAAPGLQVRAARTLARLAPMASRLAAGTTPPFNIRLVEHAHE</sequence>
<gene>
    <name evidence="1" type="ORF">CKY39_22130</name>
</gene>
<dbReference type="EMBL" id="CP023284">
    <property type="protein sequence ID" value="ATA55623.1"/>
    <property type="molecule type" value="Genomic_DNA"/>
</dbReference>
<reference evidence="1 2" key="1">
    <citation type="submission" date="2017-09" db="EMBL/GenBank/DDBJ databases">
        <title>The diverse metabolic capabilities of V. boronicumulans make it an excellent choice for continued studies on novel biodegradation.</title>
        <authorList>
            <person name="Sun S."/>
        </authorList>
    </citation>
    <scope>NUCLEOTIDE SEQUENCE [LARGE SCALE GENOMIC DNA]</scope>
    <source>
        <strain evidence="1 2">J1</strain>
    </source>
</reference>
<name>A0A250DNV4_9BURK</name>
<protein>
    <submittedName>
        <fullName evidence="1">Uncharacterized protein</fullName>
    </submittedName>
</protein>